<name>A0AB36DQB6_MORCA</name>
<sequence>MEQMMLKKASYSNLTVNFRQVLVQKYTIVQEVCTNLSTIILAHIVKQCFRQISCW</sequence>
<evidence type="ECO:0000313" key="2">
    <source>
        <dbReference type="Proteomes" id="UP000078295"/>
    </source>
</evidence>
<dbReference type="EMBL" id="LXHQ01000020">
    <property type="protein sequence ID" value="OAV26768.1"/>
    <property type="molecule type" value="Genomic_DNA"/>
</dbReference>
<organism evidence="1 2">
    <name type="scientific">Moraxella catarrhalis</name>
    <name type="common">Branhamella catarrhalis</name>
    <dbReference type="NCBI Taxonomy" id="480"/>
    <lineage>
        <taxon>Bacteria</taxon>
        <taxon>Pseudomonadati</taxon>
        <taxon>Pseudomonadota</taxon>
        <taxon>Gammaproteobacteria</taxon>
        <taxon>Moraxellales</taxon>
        <taxon>Moraxellaceae</taxon>
        <taxon>Moraxella</taxon>
    </lineage>
</organism>
<accession>A0AB36DQB6</accession>
<evidence type="ECO:0000313" key="1">
    <source>
        <dbReference type="EMBL" id="OAV26768.1"/>
    </source>
</evidence>
<proteinExistence type="predicted"/>
<reference evidence="1 2" key="1">
    <citation type="journal article" date="2016" name="Genome Biol. Evol.">
        <title>Comparative Genomic Analyses of the Moraxella catarrhalis Serosensitive and Seroresistant Lineages Demonstrate Their Independent Evolution.</title>
        <authorList>
            <person name="Earl J.P."/>
            <person name="de Vries S.P."/>
            <person name="Ahmed A."/>
            <person name="Powell E."/>
            <person name="Schultz M.P."/>
            <person name="Hermans P.W."/>
            <person name="Hill D.J."/>
            <person name="Zhou Z."/>
            <person name="Constantinidou C.I."/>
            <person name="Hu F.Z."/>
            <person name="Bootsma H.J."/>
            <person name="Ehrlich G.D."/>
        </authorList>
    </citation>
    <scope>NUCLEOTIDE SEQUENCE [LARGE SCALE GENOMIC DNA]</scope>
    <source>
        <strain evidence="1 2">F23</strain>
    </source>
</reference>
<dbReference type="Proteomes" id="UP000078295">
    <property type="component" value="Unassembled WGS sequence"/>
</dbReference>
<protein>
    <submittedName>
        <fullName evidence="1">Uncharacterized protein</fullName>
    </submittedName>
</protein>
<comment type="caution">
    <text evidence="1">The sequence shown here is derived from an EMBL/GenBank/DDBJ whole genome shotgun (WGS) entry which is preliminary data.</text>
</comment>
<dbReference type="AlphaFoldDB" id="A0AB36DQB6"/>
<gene>
    <name evidence="1" type="ORF">AO370_0601</name>
</gene>